<dbReference type="Proteomes" id="UP000029391">
    <property type="component" value="Unassembled WGS sequence"/>
</dbReference>
<keyword evidence="2" id="KW-1185">Reference proteome</keyword>
<name>A0A091B5V9_9GAMM</name>
<comment type="caution">
    <text evidence="1">The sequence shown here is derived from an EMBL/GenBank/DDBJ whole genome shotgun (WGS) entry which is preliminary data.</text>
</comment>
<accession>A0A091B5V9</accession>
<gene>
    <name evidence="1" type="ORF">P873_14370</name>
</gene>
<dbReference type="EMBL" id="AWXU01000058">
    <property type="protein sequence ID" value="KFN48008.1"/>
    <property type="molecule type" value="Genomic_DNA"/>
</dbReference>
<reference evidence="1 2" key="1">
    <citation type="submission" date="2013-09" db="EMBL/GenBank/DDBJ databases">
        <title>Genome sequencing of Arenimonas composti.</title>
        <authorList>
            <person name="Chen F."/>
            <person name="Wang G."/>
        </authorList>
    </citation>
    <scope>NUCLEOTIDE SEQUENCE [LARGE SCALE GENOMIC DNA]</scope>
    <source>
        <strain evidence="1 2">TR7-09</strain>
    </source>
</reference>
<sequence length="55" mass="6296">MPTRCTGEKVDAILEVGRYRMVYLHSGREIRIGEQCMFNGESVEKIVKDADFIFG</sequence>
<protein>
    <submittedName>
        <fullName evidence="1">Uncharacterized protein</fullName>
    </submittedName>
</protein>
<evidence type="ECO:0000313" key="2">
    <source>
        <dbReference type="Proteomes" id="UP000029391"/>
    </source>
</evidence>
<proteinExistence type="predicted"/>
<dbReference type="AlphaFoldDB" id="A0A091B5V9"/>
<evidence type="ECO:0000313" key="1">
    <source>
        <dbReference type="EMBL" id="KFN48008.1"/>
    </source>
</evidence>
<organism evidence="1 2">
    <name type="scientific">Arenimonas composti TR7-09 = DSM 18010</name>
    <dbReference type="NCBI Taxonomy" id="1121013"/>
    <lineage>
        <taxon>Bacteria</taxon>
        <taxon>Pseudomonadati</taxon>
        <taxon>Pseudomonadota</taxon>
        <taxon>Gammaproteobacteria</taxon>
        <taxon>Lysobacterales</taxon>
        <taxon>Lysobacteraceae</taxon>
        <taxon>Arenimonas</taxon>
    </lineage>
</organism>